<organism evidence="2 3">
    <name type="scientific">Paspalum notatum var. saurae</name>
    <dbReference type="NCBI Taxonomy" id="547442"/>
    <lineage>
        <taxon>Eukaryota</taxon>
        <taxon>Viridiplantae</taxon>
        <taxon>Streptophyta</taxon>
        <taxon>Embryophyta</taxon>
        <taxon>Tracheophyta</taxon>
        <taxon>Spermatophyta</taxon>
        <taxon>Magnoliopsida</taxon>
        <taxon>Liliopsida</taxon>
        <taxon>Poales</taxon>
        <taxon>Poaceae</taxon>
        <taxon>PACMAD clade</taxon>
        <taxon>Panicoideae</taxon>
        <taxon>Andropogonodae</taxon>
        <taxon>Paspaleae</taxon>
        <taxon>Paspalinae</taxon>
        <taxon>Paspalum</taxon>
    </lineage>
</organism>
<keyword evidence="3" id="KW-1185">Reference proteome</keyword>
<dbReference type="AlphaFoldDB" id="A0AAQ3TDD0"/>
<dbReference type="PANTHER" id="PTHR43991:SF12">
    <property type="entry name" value="WD REPEAT PROTEIN (AFU_ORTHOLOGUE AFUA_8G05640)"/>
    <property type="match status" value="1"/>
</dbReference>
<dbReference type="Proteomes" id="UP001341281">
    <property type="component" value="Chromosome 04"/>
</dbReference>
<dbReference type="Gene3D" id="2.130.10.10">
    <property type="entry name" value="YVTN repeat-like/Quinoprotein amine dehydrogenase"/>
    <property type="match status" value="1"/>
</dbReference>
<dbReference type="PANTHER" id="PTHR43991">
    <property type="entry name" value="WD REPEAT PROTEIN (AFU_ORTHOLOGUE AFUA_8G05640)-RELATED"/>
    <property type="match status" value="1"/>
</dbReference>
<proteinExistence type="predicted"/>
<feature type="repeat" description="WD" evidence="1">
    <location>
        <begin position="46"/>
        <end position="78"/>
    </location>
</feature>
<accession>A0AAQ3TDD0</accession>
<dbReference type="InterPro" id="IPR011044">
    <property type="entry name" value="Quino_amine_DH_bsu"/>
</dbReference>
<protein>
    <submittedName>
        <fullName evidence="2">Uncharacterized protein</fullName>
    </submittedName>
</protein>
<name>A0AAQ3TDD0_PASNO</name>
<evidence type="ECO:0000313" key="2">
    <source>
        <dbReference type="EMBL" id="WVZ71909.1"/>
    </source>
</evidence>
<dbReference type="SUPFAM" id="SSF50969">
    <property type="entry name" value="YVTN repeat-like/Quinoprotein amine dehydrogenase"/>
    <property type="match status" value="1"/>
</dbReference>
<keyword evidence="1" id="KW-0853">WD repeat</keyword>
<evidence type="ECO:0000313" key="3">
    <source>
        <dbReference type="Proteomes" id="UP001341281"/>
    </source>
</evidence>
<dbReference type="InterPro" id="IPR015943">
    <property type="entry name" value="WD40/YVTN_repeat-like_dom_sf"/>
</dbReference>
<sequence length="109" mass="11428">MAARVPELDRAMAARTRELGRASLRGMAARDVTMRLWDARRLTAPLGARASAVRGLQFSPDGRFLAAAEADDFVRVYDAAAGYAGAAQEAGLFGEVAGAAFGPDARPCS</sequence>
<gene>
    <name evidence="2" type="ORF">U9M48_020440</name>
</gene>
<evidence type="ECO:0000256" key="1">
    <source>
        <dbReference type="PROSITE-ProRule" id="PRU00221"/>
    </source>
</evidence>
<dbReference type="EMBL" id="CP144748">
    <property type="protein sequence ID" value="WVZ71909.1"/>
    <property type="molecule type" value="Genomic_DNA"/>
</dbReference>
<reference evidence="2 3" key="1">
    <citation type="submission" date="2024-02" db="EMBL/GenBank/DDBJ databases">
        <title>High-quality chromosome-scale genome assembly of Pensacola bahiagrass (Paspalum notatum Flugge var. saurae).</title>
        <authorList>
            <person name="Vega J.M."/>
            <person name="Podio M."/>
            <person name="Orjuela J."/>
            <person name="Siena L.A."/>
            <person name="Pessino S.C."/>
            <person name="Combes M.C."/>
            <person name="Mariac C."/>
            <person name="Albertini E."/>
            <person name="Pupilli F."/>
            <person name="Ortiz J.P.A."/>
            <person name="Leblanc O."/>
        </authorList>
    </citation>
    <scope>NUCLEOTIDE SEQUENCE [LARGE SCALE GENOMIC DNA]</scope>
    <source>
        <strain evidence="2">R1</strain>
        <tissue evidence="2">Leaf</tissue>
    </source>
</reference>
<dbReference type="InterPro" id="IPR001680">
    <property type="entry name" value="WD40_rpt"/>
</dbReference>
<dbReference type="PROSITE" id="PS50082">
    <property type="entry name" value="WD_REPEATS_2"/>
    <property type="match status" value="1"/>
</dbReference>